<evidence type="ECO:0000313" key="1">
    <source>
        <dbReference type="EMBL" id="CAI9933219.1"/>
    </source>
</evidence>
<accession>A0AA86TYH5</accession>
<gene>
    <name evidence="1" type="ORF">HINF_LOCUS20864</name>
    <name evidence="2" type="ORF">HINF_LOCUS20866</name>
    <name evidence="3" type="ORF">HINF_LOCUS2410</name>
    <name evidence="4" type="ORF">HINF_LOCUS2412</name>
</gene>
<dbReference type="EMBL" id="CAXDID020000004">
    <property type="protein sequence ID" value="CAL5973507.1"/>
    <property type="molecule type" value="Genomic_DNA"/>
</dbReference>
<dbReference type="Proteomes" id="UP001642409">
    <property type="component" value="Unassembled WGS sequence"/>
</dbReference>
<evidence type="ECO:0000313" key="4">
    <source>
        <dbReference type="EMBL" id="CAL5973511.1"/>
    </source>
</evidence>
<organism evidence="2">
    <name type="scientific">Hexamita inflata</name>
    <dbReference type="NCBI Taxonomy" id="28002"/>
    <lineage>
        <taxon>Eukaryota</taxon>
        <taxon>Metamonada</taxon>
        <taxon>Diplomonadida</taxon>
        <taxon>Hexamitidae</taxon>
        <taxon>Hexamitinae</taxon>
        <taxon>Hexamita</taxon>
    </lineage>
</organism>
<reference evidence="3 5" key="2">
    <citation type="submission" date="2024-07" db="EMBL/GenBank/DDBJ databases">
        <authorList>
            <person name="Akdeniz Z."/>
        </authorList>
    </citation>
    <scope>NUCLEOTIDE SEQUENCE [LARGE SCALE GENOMIC DNA]</scope>
</reference>
<name>A0AA86TYH5_9EUKA</name>
<sequence length="116" mass="13724">MMKDMQLFEFNVPSFFTLLQLFCFVCSVCKTQHIVKLNLDDYSLMIYHFVNIKNPLLTRYRFYKILFKYLRFQNSVEPWNVTCSKNEASLLIGIPAPNVEIQNDTSSALQQQFYTS</sequence>
<comment type="caution">
    <text evidence="2">The sequence shown here is derived from an EMBL/GenBank/DDBJ whole genome shotgun (WGS) entry which is preliminary data.</text>
</comment>
<keyword evidence="5" id="KW-1185">Reference proteome</keyword>
<reference evidence="2" key="1">
    <citation type="submission" date="2023-06" db="EMBL/GenBank/DDBJ databases">
        <authorList>
            <person name="Kurt Z."/>
        </authorList>
    </citation>
    <scope>NUCLEOTIDE SEQUENCE</scope>
</reference>
<dbReference type="AlphaFoldDB" id="A0AA86TYH5"/>
<dbReference type="EMBL" id="CAXDID020000004">
    <property type="protein sequence ID" value="CAL5973511.1"/>
    <property type="molecule type" value="Genomic_DNA"/>
</dbReference>
<dbReference type="EMBL" id="CATOUU010000531">
    <property type="protein sequence ID" value="CAI9933221.1"/>
    <property type="molecule type" value="Genomic_DNA"/>
</dbReference>
<dbReference type="EMBL" id="CATOUU010000531">
    <property type="protein sequence ID" value="CAI9933219.1"/>
    <property type="molecule type" value="Genomic_DNA"/>
</dbReference>
<protein>
    <submittedName>
        <fullName evidence="3">Hypothetical_protein</fullName>
    </submittedName>
</protein>
<evidence type="ECO:0000313" key="2">
    <source>
        <dbReference type="EMBL" id="CAI9933221.1"/>
    </source>
</evidence>
<evidence type="ECO:0000313" key="5">
    <source>
        <dbReference type="Proteomes" id="UP001642409"/>
    </source>
</evidence>
<evidence type="ECO:0000313" key="3">
    <source>
        <dbReference type="EMBL" id="CAL5973507.1"/>
    </source>
</evidence>
<proteinExistence type="predicted"/>